<evidence type="ECO:0000259" key="7">
    <source>
        <dbReference type="PROSITE" id="PS50850"/>
    </source>
</evidence>
<dbReference type="FunFam" id="1.20.1720.10:FF:000012">
    <property type="entry name" value="MFS toxin efflux pump (AflT)"/>
    <property type="match status" value="1"/>
</dbReference>
<dbReference type="Proteomes" id="UP000018001">
    <property type="component" value="Unassembled WGS sequence"/>
</dbReference>
<dbReference type="GO" id="GO:0022857">
    <property type="term" value="F:transmembrane transporter activity"/>
    <property type="evidence" value="ECO:0007669"/>
    <property type="project" value="InterPro"/>
</dbReference>
<dbReference type="OrthoDB" id="10021397at2759"/>
<feature type="transmembrane region" description="Helical" evidence="6">
    <location>
        <begin position="255"/>
        <end position="274"/>
    </location>
</feature>
<dbReference type="eggNOG" id="KOG0254">
    <property type="taxonomic scope" value="Eukaryota"/>
</dbReference>
<organism evidence="8 9">
    <name type="scientific">Byssochlamys spectabilis (strain No. 5 / NBRC 109023)</name>
    <name type="common">Paecilomyces variotii</name>
    <dbReference type="NCBI Taxonomy" id="1356009"/>
    <lineage>
        <taxon>Eukaryota</taxon>
        <taxon>Fungi</taxon>
        <taxon>Dikarya</taxon>
        <taxon>Ascomycota</taxon>
        <taxon>Pezizomycotina</taxon>
        <taxon>Eurotiomycetes</taxon>
        <taxon>Eurotiomycetidae</taxon>
        <taxon>Eurotiales</taxon>
        <taxon>Thermoascaceae</taxon>
        <taxon>Paecilomyces</taxon>
    </lineage>
</organism>
<dbReference type="PANTHER" id="PTHR23501:SF49">
    <property type="entry name" value="MAJOR FACILITATOR SUPERFAMILY (MFS) PROFILE DOMAIN-CONTAINING PROTEIN"/>
    <property type="match status" value="1"/>
</dbReference>
<feature type="region of interest" description="Disordered" evidence="5">
    <location>
        <begin position="1"/>
        <end position="23"/>
    </location>
</feature>
<evidence type="ECO:0000313" key="9">
    <source>
        <dbReference type="Proteomes" id="UP000018001"/>
    </source>
</evidence>
<feature type="compositionally biased region" description="Basic and acidic residues" evidence="5">
    <location>
        <begin position="9"/>
        <end position="19"/>
    </location>
</feature>
<comment type="caution">
    <text evidence="8">The sequence shown here is derived from an EMBL/GenBank/DDBJ whole genome shotgun (WGS) entry which is preliminary data.</text>
</comment>
<evidence type="ECO:0000256" key="3">
    <source>
        <dbReference type="ARBA" id="ARBA00022989"/>
    </source>
</evidence>
<feature type="region of interest" description="Disordered" evidence="5">
    <location>
        <begin position="29"/>
        <end position="48"/>
    </location>
</feature>
<feature type="transmembrane region" description="Helical" evidence="6">
    <location>
        <begin position="450"/>
        <end position="474"/>
    </location>
</feature>
<dbReference type="Gene3D" id="1.20.1250.20">
    <property type="entry name" value="MFS general substrate transporter like domains"/>
    <property type="match status" value="1"/>
</dbReference>
<evidence type="ECO:0000256" key="4">
    <source>
        <dbReference type="ARBA" id="ARBA00023136"/>
    </source>
</evidence>
<keyword evidence="4 6" id="KW-0472">Membrane</keyword>
<gene>
    <name evidence="8" type="ORF">PVAR5_4712</name>
</gene>
<dbReference type="PROSITE" id="PS50850">
    <property type="entry name" value="MFS"/>
    <property type="match status" value="1"/>
</dbReference>
<feature type="transmembrane region" description="Helical" evidence="6">
    <location>
        <begin position="214"/>
        <end position="234"/>
    </location>
</feature>
<evidence type="ECO:0000256" key="1">
    <source>
        <dbReference type="ARBA" id="ARBA00004141"/>
    </source>
</evidence>
<dbReference type="Gene3D" id="1.20.1720.10">
    <property type="entry name" value="Multidrug resistance protein D"/>
    <property type="match status" value="1"/>
</dbReference>
<feature type="transmembrane region" description="Helical" evidence="6">
    <location>
        <begin position="126"/>
        <end position="145"/>
    </location>
</feature>
<feature type="transmembrane region" description="Helical" evidence="6">
    <location>
        <begin position="183"/>
        <end position="202"/>
    </location>
</feature>
<keyword evidence="9" id="KW-1185">Reference proteome</keyword>
<evidence type="ECO:0000256" key="5">
    <source>
        <dbReference type="SAM" id="MobiDB-lite"/>
    </source>
</evidence>
<feature type="transmembrane region" description="Helical" evidence="6">
    <location>
        <begin position="56"/>
        <end position="76"/>
    </location>
</feature>
<feature type="compositionally biased region" description="Polar residues" evidence="5">
    <location>
        <begin position="33"/>
        <end position="48"/>
    </location>
</feature>
<evidence type="ECO:0000313" key="8">
    <source>
        <dbReference type="EMBL" id="GAD96063.1"/>
    </source>
</evidence>
<comment type="subcellular location">
    <subcellularLocation>
        <location evidence="1">Membrane</location>
        <topology evidence="1">Multi-pass membrane protein</topology>
    </subcellularLocation>
</comment>
<dbReference type="Pfam" id="PF07690">
    <property type="entry name" value="MFS_1"/>
    <property type="match status" value="1"/>
</dbReference>
<evidence type="ECO:0000256" key="6">
    <source>
        <dbReference type="SAM" id="Phobius"/>
    </source>
</evidence>
<feature type="transmembrane region" description="Helical" evidence="6">
    <location>
        <begin position="393"/>
        <end position="411"/>
    </location>
</feature>
<dbReference type="AlphaFoldDB" id="V5FVH0"/>
<dbReference type="FunFam" id="1.20.1250.20:FF:000196">
    <property type="entry name" value="MFS toxin efflux pump (AflT)"/>
    <property type="match status" value="1"/>
</dbReference>
<dbReference type="HOGENOM" id="CLU_000960_22_1_1"/>
<dbReference type="PRINTS" id="PR01035">
    <property type="entry name" value="TCRTETA"/>
</dbReference>
<feature type="transmembrane region" description="Helical" evidence="6">
    <location>
        <begin position="417"/>
        <end position="438"/>
    </location>
</feature>
<dbReference type="GO" id="GO:0005886">
    <property type="term" value="C:plasma membrane"/>
    <property type="evidence" value="ECO:0007669"/>
    <property type="project" value="TreeGrafter"/>
</dbReference>
<feature type="transmembrane region" description="Helical" evidence="6">
    <location>
        <begin position="363"/>
        <end position="381"/>
    </location>
</feature>
<feature type="transmembrane region" description="Helical" evidence="6">
    <location>
        <begin position="323"/>
        <end position="343"/>
    </location>
</feature>
<feature type="transmembrane region" description="Helical" evidence="6">
    <location>
        <begin position="286"/>
        <end position="303"/>
    </location>
</feature>
<dbReference type="FunCoup" id="V5FVH0">
    <property type="interactions" value="61"/>
</dbReference>
<dbReference type="InParanoid" id="V5FVH0"/>
<dbReference type="InterPro" id="IPR011701">
    <property type="entry name" value="MFS"/>
</dbReference>
<dbReference type="InterPro" id="IPR001958">
    <property type="entry name" value="Tet-R_TetA/multi-R_MdtG-like"/>
</dbReference>
<feature type="transmembrane region" description="Helical" evidence="6">
    <location>
        <begin position="523"/>
        <end position="543"/>
    </location>
</feature>
<feature type="transmembrane region" description="Helical" evidence="6">
    <location>
        <begin position="151"/>
        <end position="171"/>
    </location>
</feature>
<keyword evidence="3 6" id="KW-1133">Transmembrane helix</keyword>
<dbReference type="PANTHER" id="PTHR23501">
    <property type="entry name" value="MAJOR FACILITATOR SUPERFAMILY"/>
    <property type="match status" value="1"/>
</dbReference>
<dbReference type="InterPro" id="IPR020846">
    <property type="entry name" value="MFS_dom"/>
</dbReference>
<keyword evidence="2 6" id="KW-0812">Transmembrane</keyword>
<dbReference type="SUPFAM" id="SSF103473">
    <property type="entry name" value="MFS general substrate transporter"/>
    <property type="match status" value="1"/>
</dbReference>
<sequence>MSDPPSQAEEPKDQHDASKTDAGIIVTPGSGEFDQTVSPGDTTCSTEQRPAVSNNISFLLLLIGLSLAAFVVSLDRTIVATAVPRITDAFHSPGDVGWYGSAYLLTSCAFQPIYGRVFVHFDVRSAYYIAFGLFELGCLISAVAPNSTTLIVGRAIAGIGDAGVLAGNMNIISLMAPLDKRPIYIGMVGAIFGIGSVMGPIIGGALTQRLGWRWAFYISLPVAAVTLISLIFFFQPPKNERIREPFTKRLFRLDLPGNLLIVTAVIMLLLALQWSGVTYPWNSSRIIGLLVGFGVESALFLAWQKCHGKDSLLPLHIMTERTVAACLAAAFFLGGATLLVVYYLPYWFQAIGDSSPLQSGINLIPYAIANFLAAVLAGIIVTKTGFYNPPALIGPAVGAIGAGLLCTVRVDTSTGRWIGYEIIAGAGFGAAIQQYFLAIQTILPADEVPIGTALLLLIQNLSGAIFVSIGNAMVRNRLASGLESRSEFSTSEIVAILSAGATDVGNQVNPSQLPALLEAYNQALRSVFILAIPLSALGTALALPMRWNSLKKKVESDSTAENSDGSMKVV</sequence>
<feature type="domain" description="Major facilitator superfamily (MFS) profile" evidence="7">
    <location>
        <begin position="61"/>
        <end position="550"/>
    </location>
</feature>
<name>V5FVH0_BYSSN</name>
<dbReference type="InterPro" id="IPR036259">
    <property type="entry name" value="MFS_trans_sf"/>
</dbReference>
<protein>
    <recommendedName>
        <fullName evidence="7">Major facilitator superfamily (MFS) profile domain-containing protein</fullName>
    </recommendedName>
</protein>
<dbReference type="CDD" id="cd17502">
    <property type="entry name" value="MFS_Azr1_MDR_like"/>
    <property type="match status" value="1"/>
</dbReference>
<evidence type="ECO:0000256" key="2">
    <source>
        <dbReference type="ARBA" id="ARBA00022692"/>
    </source>
</evidence>
<reference evidence="9" key="1">
    <citation type="journal article" date="2014" name="Genome Announc.">
        <title>Draft genome sequence of the formaldehyde-resistant fungus Byssochlamys spectabilis No. 5 (anamorph Paecilomyces variotii No. 5) (NBRC109023).</title>
        <authorList>
            <person name="Oka T."/>
            <person name="Ekino K."/>
            <person name="Fukuda K."/>
            <person name="Nomura Y."/>
        </authorList>
    </citation>
    <scope>NUCLEOTIDE SEQUENCE [LARGE SCALE GENOMIC DNA]</scope>
    <source>
        <strain evidence="9">No. 5 / NBRC 109023</strain>
    </source>
</reference>
<dbReference type="EMBL" id="BAUL01000148">
    <property type="protein sequence ID" value="GAD96063.1"/>
    <property type="molecule type" value="Genomic_DNA"/>
</dbReference>
<feature type="transmembrane region" description="Helical" evidence="6">
    <location>
        <begin position="96"/>
        <end position="114"/>
    </location>
</feature>
<accession>V5FVH0</accession>
<proteinExistence type="predicted"/>